<evidence type="ECO:0000256" key="11">
    <source>
        <dbReference type="ARBA" id="ARBA00023136"/>
    </source>
</evidence>
<keyword evidence="4 12" id="KW-0349">Heme</keyword>
<keyword evidence="10" id="KW-0503">Monooxygenase</keyword>
<dbReference type="PANTHER" id="PTHR24305">
    <property type="entry name" value="CYTOCHROME P450"/>
    <property type="match status" value="1"/>
</dbReference>
<dbReference type="FunFam" id="1.10.630.10:FF:000069">
    <property type="entry name" value="Cytochrome P450, putative (Eurofung)"/>
    <property type="match status" value="1"/>
</dbReference>
<accession>A0A9W9TDA9</accession>
<keyword evidence="7" id="KW-1133">Transmembrane helix</keyword>
<dbReference type="EMBL" id="JAPQKR010000004">
    <property type="protein sequence ID" value="KAJ5218597.1"/>
    <property type="molecule type" value="Genomic_DNA"/>
</dbReference>
<dbReference type="InterPro" id="IPR002401">
    <property type="entry name" value="Cyt_P450_E_grp-I"/>
</dbReference>
<gene>
    <name evidence="13" type="ORF">N7498_000696</name>
</gene>
<reference evidence="13" key="2">
    <citation type="journal article" date="2023" name="IMA Fungus">
        <title>Comparative genomic study of the Penicillium genus elucidates a diverse pangenome and 15 lateral gene transfer events.</title>
        <authorList>
            <person name="Petersen C."/>
            <person name="Sorensen T."/>
            <person name="Nielsen M.R."/>
            <person name="Sondergaard T.E."/>
            <person name="Sorensen J.L."/>
            <person name="Fitzpatrick D.A."/>
            <person name="Frisvad J.C."/>
            <person name="Nielsen K.L."/>
        </authorList>
    </citation>
    <scope>NUCLEOTIDE SEQUENCE</scope>
    <source>
        <strain evidence="13">IBT 15544</strain>
    </source>
</reference>
<dbReference type="SUPFAM" id="SSF48264">
    <property type="entry name" value="Cytochrome P450"/>
    <property type="match status" value="1"/>
</dbReference>
<evidence type="ECO:0000313" key="14">
    <source>
        <dbReference type="Proteomes" id="UP001150904"/>
    </source>
</evidence>
<comment type="similarity">
    <text evidence="3">Belongs to the cytochrome P450 family.</text>
</comment>
<protein>
    <recommendedName>
        <fullName evidence="15">Trichodiene oxygenase</fullName>
    </recommendedName>
</protein>
<evidence type="ECO:0008006" key="15">
    <source>
        <dbReference type="Google" id="ProtNLM"/>
    </source>
</evidence>
<evidence type="ECO:0000256" key="2">
    <source>
        <dbReference type="ARBA" id="ARBA00004167"/>
    </source>
</evidence>
<dbReference type="GO" id="GO:0016705">
    <property type="term" value="F:oxidoreductase activity, acting on paired donors, with incorporation or reduction of molecular oxygen"/>
    <property type="evidence" value="ECO:0007669"/>
    <property type="project" value="InterPro"/>
</dbReference>
<evidence type="ECO:0000256" key="6">
    <source>
        <dbReference type="ARBA" id="ARBA00022723"/>
    </source>
</evidence>
<organism evidence="13 14">
    <name type="scientific">Penicillium cinerascens</name>
    <dbReference type="NCBI Taxonomy" id="70096"/>
    <lineage>
        <taxon>Eukaryota</taxon>
        <taxon>Fungi</taxon>
        <taxon>Dikarya</taxon>
        <taxon>Ascomycota</taxon>
        <taxon>Pezizomycotina</taxon>
        <taxon>Eurotiomycetes</taxon>
        <taxon>Eurotiomycetidae</taxon>
        <taxon>Eurotiales</taxon>
        <taxon>Aspergillaceae</taxon>
        <taxon>Penicillium</taxon>
    </lineage>
</organism>
<evidence type="ECO:0000256" key="9">
    <source>
        <dbReference type="ARBA" id="ARBA00023004"/>
    </source>
</evidence>
<dbReference type="GO" id="GO:0005506">
    <property type="term" value="F:iron ion binding"/>
    <property type="evidence" value="ECO:0007669"/>
    <property type="project" value="InterPro"/>
</dbReference>
<dbReference type="GeneID" id="83175059"/>
<dbReference type="AlphaFoldDB" id="A0A9W9TDA9"/>
<evidence type="ECO:0000256" key="3">
    <source>
        <dbReference type="ARBA" id="ARBA00010617"/>
    </source>
</evidence>
<dbReference type="RefSeq" id="XP_058313170.1">
    <property type="nucleotide sequence ID" value="XM_058447759.1"/>
</dbReference>
<dbReference type="GO" id="GO:0004497">
    <property type="term" value="F:monooxygenase activity"/>
    <property type="evidence" value="ECO:0007669"/>
    <property type="project" value="UniProtKB-KW"/>
</dbReference>
<dbReference type="GO" id="GO:0016020">
    <property type="term" value="C:membrane"/>
    <property type="evidence" value="ECO:0007669"/>
    <property type="project" value="UniProtKB-SubCell"/>
</dbReference>
<keyword evidence="14" id="KW-1185">Reference proteome</keyword>
<dbReference type="InterPro" id="IPR001128">
    <property type="entry name" value="Cyt_P450"/>
</dbReference>
<dbReference type="InterPro" id="IPR050121">
    <property type="entry name" value="Cytochrome_P450_monoxygenase"/>
</dbReference>
<dbReference type="GO" id="GO:0043386">
    <property type="term" value="P:mycotoxin biosynthetic process"/>
    <property type="evidence" value="ECO:0007669"/>
    <property type="project" value="UniProtKB-ARBA"/>
</dbReference>
<name>A0A9W9TDA9_9EURO</name>
<keyword evidence="9 12" id="KW-0408">Iron</keyword>
<evidence type="ECO:0000256" key="7">
    <source>
        <dbReference type="ARBA" id="ARBA00022989"/>
    </source>
</evidence>
<feature type="binding site" description="axial binding residue" evidence="12">
    <location>
        <position position="449"/>
    </location>
    <ligand>
        <name>heme</name>
        <dbReference type="ChEBI" id="CHEBI:30413"/>
    </ligand>
    <ligandPart>
        <name>Fe</name>
        <dbReference type="ChEBI" id="CHEBI:18248"/>
    </ligandPart>
</feature>
<evidence type="ECO:0000256" key="10">
    <source>
        <dbReference type="ARBA" id="ARBA00023033"/>
    </source>
</evidence>
<dbReference type="CDD" id="cd11062">
    <property type="entry name" value="CYP58-like"/>
    <property type="match status" value="1"/>
</dbReference>
<evidence type="ECO:0000313" key="13">
    <source>
        <dbReference type="EMBL" id="KAJ5218597.1"/>
    </source>
</evidence>
<dbReference type="Gene3D" id="1.10.630.10">
    <property type="entry name" value="Cytochrome P450"/>
    <property type="match status" value="1"/>
</dbReference>
<comment type="cofactor">
    <cofactor evidence="1 12">
        <name>heme</name>
        <dbReference type="ChEBI" id="CHEBI:30413"/>
    </cofactor>
</comment>
<evidence type="ECO:0000256" key="8">
    <source>
        <dbReference type="ARBA" id="ARBA00023002"/>
    </source>
</evidence>
<dbReference type="OrthoDB" id="3945418at2759"/>
<dbReference type="PRINTS" id="PR00463">
    <property type="entry name" value="EP450I"/>
</dbReference>
<dbReference type="Proteomes" id="UP001150904">
    <property type="component" value="Unassembled WGS sequence"/>
</dbReference>
<proteinExistence type="inferred from homology"/>
<evidence type="ECO:0000256" key="12">
    <source>
        <dbReference type="PIRSR" id="PIRSR602401-1"/>
    </source>
</evidence>
<dbReference type="PANTHER" id="PTHR24305:SF157">
    <property type="entry name" value="N-ACETYLTRYPTOPHAN 6-HYDROXYLASE IVOC-RELATED"/>
    <property type="match status" value="1"/>
</dbReference>
<dbReference type="GO" id="GO:0020037">
    <property type="term" value="F:heme binding"/>
    <property type="evidence" value="ECO:0007669"/>
    <property type="project" value="InterPro"/>
</dbReference>
<keyword evidence="8" id="KW-0560">Oxidoreductase</keyword>
<dbReference type="Pfam" id="PF00067">
    <property type="entry name" value="p450"/>
    <property type="match status" value="1"/>
</dbReference>
<dbReference type="PRINTS" id="PR00385">
    <property type="entry name" value="P450"/>
</dbReference>
<comment type="subcellular location">
    <subcellularLocation>
        <location evidence="2">Membrane</location>
        <topology evidence="2">Single-pass membrane protein</topology>
    </subcellularLocation>
</comment>
<evidence type="ECO:0000256" key="5">
    <source>
        <dbReference type="ARBA" id="ARBA00022692"/>
    </source>
</evidence>
<keyword evidence="5" id="KW-0812">Transmembrane</keyword>
<evidence type="ECO:0000256" key="1">
    <source>
        <dbReference type="ARBA" id="ARBA00001971"/>
    </source>
</evidence>
<keyword evidence="6 12" id="KW-0479">Metal-binding</keyword>
<dbReference type="InterPro" id="IPR036396">
    <property type="entry name" value="Cyt_P450_sf"/>
</dbReference>
<evidence type="ECO:0000256" key="4">
    <source>
        <dbReference type="ARBA" id="ARBA00022617"/>
    </source>
</evidence>
<sequence length="510" mass="58261">MESILLYAALAVLTLFVFFGLRVVIYRLCAHPLAGFPGPKLAAATFLYEFYYDVVKSGMYIWEVERMHEKYGPIVRISPRELHIKDPYYYEEIHAPGFRKRAKDPKYAMAFGAPYSLVGTVNHDHHRLRRSIVANYFSKRSVMDLTPMINEKVDKLIARFEDAYHQDTVLNLLMDFAALTTDVITHYCYGWSYGYLDDTKSASSNDLVDAVNGLMCMFHINRFFPILITILRAAPPALVGWLQPSMADLFSFKAKLRQQASETLQKRQTDMDFKEMGSIFDALVSPHVPPEEKTLNRLEDESALLLGAGTETTARAISMSMFHLINNKDIATKLREELRTILETPTSKASWTQLEQLPYLTGVVNEGLRLSHGMTARLARVSPNEPMLYKNWVIPAGTPISQSNYFVHMDSTLFPEPEKFDPERWVRAAENGEYLSRFIVAFTKGSRQCLGMNLAYAEIYMCLAHIMRRFDFVLHETTIDNIAVYRELGIGYPKEGCFNVKAKVEAIVKE</sequence>
<reference evidence="13" key="1">
    <citation type="submission" date="2022-12" db="EMBL/GenBank/DDBJ databases">
        <authorList>
            <person name="Petersen C."/>
        </authorList>
    </citation>
    <scope>NUCLEOTIDE SEQUENCE</scope>
    <source>
        <strain evidence="13">IBT 15544</strain>
    </source>
</reference>
<keyword evidence="11" id="KW-0472">Membrane</keyword>
<comment type="caution">
    <text evidence="13">The sequence shown here is derived from an EMBL/GenBank/DDBJ whole genome shotgun (WGS) entry which is preliminary data.</text>
</comment>